<dbReference type="Proteomes" id="UP001432166">
    <property type="component" value="Chromosome"/>
</dbReference>
<dbReference type="InterPro" id="IPR000551">
    <property type="entry name" value="MerR-type_HTH_dom"/>
</dbReference>
<evidence type="ECO:0000256" key="2">
    <source>
        <dbReference type="SAM" id="MobiDB-lite"/>
    </source>
</evidence>
<gene>
    <name evidence="4" type="ORF">OG288_04260</name>
</gene>
<dbReference type="PANTHER" id="PTHR30204">
    <property type="entry name" value="REDOX-CYCLING DRUG-SENSING TRANSCRIPTIONAL ACTIVATOR SOXR"/>
    <property type="match status" value="1"/>
</dbReference>
<keyword evidence="1" id="KW-0238">DNA-binding</keyword>
<protein>
    <submittedName>
        <fullName evidence="4">MerR family transcriptional regulator</fullName>
    </submittedName>
</protein>
<dbReference type="RefSeq" id="WP_265648310.1">
    <property type="nucleotide sequence ID" value="NZ_CP108133.1"/>
</dbReference>
<keyword evidence="5" id="KW-1185">Reference proteome</keyword>
<dbReference type="InterPro" id="IPR047057">
    <property type="entry name" value="MerR_fam"/>
</dbReference>
<dbReference type="InterPro" id="IPR009061">
    <property type="entry name" value="DNA-bd_dom_put_sf"/>
</dbReference>
<accession>A0ABZ1JCS6</accession>
<evidence type="ECO:0000313" key="5">
    <source>
        <dbReference type="Proteomes" id="UP001432166"/>
    </source>
</evidence>
<sequence>MSSEHMQIGEVGARTELALRTIRHYEATGLVAPSACSQGGFRLYTREDVARLKAIRRMQPLDFSLEQMRDLLAVTDRLDSDDDLSAYERQSLLRRVREYEEHAVWQVEKLRAQLAEAEEFAQTLRKRLNRDRDRDKDRDRDRDRGRDRNRDRATTA</sequence>
<dbReference type="SMART" id="SM00422">
    <property type="entry name" value="HTH_MERR"/>
    <property type="match status" value="1"/>
</dbReference>
<evidence type="ECO:0000256" key="1">
    <source>
        <dbReference type="ARBA" id="ARBA00023125"/>
    </source>
</evidence>
<dbReference type="PROSITE" id="PS50937">
    <property type="entry name" value="HTH_MERR_2"/>
    <property type="match status" value="1"/>
</dbReference>
<dbReference type="Pfam" id="PF13411">
    <property type="entry name" value="MerR_1"/>
    <property type="match status" value="1"/>
</dbReference>
<proteinExistence type="predicted"/>
<evidence type="ECO:0000259" key="3">
    <source>
        <dbReference type="PROSITE" id="PS50937"/>
    </source>
</evidence>
<feature type="compositionally biased region" description="Basic and acidic residues" evidence="2">
    <location>
        <begin position="130"/>
        <end position="156"/>
    </location>
</feature>
<reference evidence="4" key="1">
    <citation type="submission" date="2022-10" db="EMBL/GenBank/DDBJ databases">
        <title>The complete genomes of actinobacterial strains from the NBC collection.</title>
        <authorList>
            <person name="Joergensen T.S."/>
            <person name="Alvarez Arevalo M."/>
            <person name="Sterndorff E.B."/>
            <person name="Faurdal D."/>
            <person name="Vuksanovic O."/>
            <person name="Mourched A.-S."/>
            <person name="Charusanti P."/>
            <person name="Shaw S."/>
            <person name="Blin K."/>
            <person name="Weber T."/>
        </authorList>
    </citation>
    <scope>NUCLEOTIDE SEQUENCE</scope>
    <source>
        <strain evidence="4">NBC_00189</strain>
    </source>
</reference>
<dbReference type="SUPFAM" id="SSF46955">
    <property type="entry name" value="Putative DNA-binding domain"/>
    <property type="match status" value="1"/>
</dbReference>
<feature type="region of interest" description="Disordered" evidence="2">
    <location>
        <begin position="127"/>
        <end position="156"/>
    </location>
</feature>
<dbReference type="PANTHER" id="PTHR30204:SF93">
    <property type="entry name" value="HTH MERR-TYPE DOMAIN-CONTAINING PROTEIN"/>
    <property type="match status" value="1"/>
</dbReference>
<evidence type="ECO:0000313" key="4">
    <source>
        <dbReference type="EMBL" id="WTP47595.1"/>
    </source>
</evidence>
<dbReference type="Gene3D" id="1.10.1660.10">
    <property type="match status" value="1"/>
</dbReference>
<name>A0ABZ1JCS6_9ACTN</name>
<dbReference type="EMBL" id="CP108133">
    <property type="protein sequence ID" value="WTP47595.1"/>
    <property type="molecule type" value="Genomic_DNA"/>
</dbReference>
<feature type="domain" description="HTH merR-type" evidence="3">
    <location>
        <begin position="5"/>
        <end position="74"/>
    </location>
</feature>
<organism evidence="4 5">
    <name type="scientific">Streptomyces tauricus</name>
    <dbReference type="NCBI Taxonomy" id="68274"/>
    <lineage>
        <taxon>Bacteria</taxon>
        <taxon>Bacillati</taxon>
        <taxon>Actinomycetota</taxon>
        <taxon>Actinomycetes</taxon>
        <taxon>Kitasatosporales</taxon>
        <taxon>Streptomycetaceae</taxon>
        <taxon>Streptomyces</taxon>
        <taxon>Streptomyces aurantiacus group</taxon>
    </lineage>
</organism>